<evidence type="ECO:0000313" key="10">
    <source>
        <dbReference type="EMBL" id="TWH79075.1"/>
    </source>
</evidence>
<gene>
    <name evidence="10" type="ORF">LY60_02603</name>
</gene>
<feature type="transmembrane region" description="Helical" evidence="8">
    <location>
        <begin position="198"/>
        <end position="221"/>
    </location>
</feature>
<sequence length="226" mass="24005">MQGFLSSLFPNVLSKLPDFYESINDTLIMVGWSGSISFILGLVLGIVLTVTKKGGILQNQALFQILDKIINFFRSIPFIILLASLIPLTRLISGTAIGVDGAIVPLVFGTVPFFSRQIESALAELDSGLIEAAQSMGSGPLEIIFRVYLKECIPGIARGTTITAISLIGLTAMAGAVGAGGLGDFAIRFGYQRNQIDVTYASVIVLVGMVSIIQIVGNTIVKKNSH</sequence>
<feature type="transmembrane region" description="Helical" evidence="8">
    <location>
        <begin position="92"/>
        <end position="114"/>
    </location>
</feature>
<accession>A0A562J7Z2</accession>
<dbReference type="InterPro" id="IPR000515">
    <property type="entry name" value="MetI-like"/>
</dbReference>
<dbReference type="PANTHER" id="PTHR30450">
    <property type="entry name" value="ABC TRANSPORTER PERMEASE"/>
    <property type="match status" value="1"/>
</dbReference>
<dbReference type="InterPro" id="IPR051322">
    <property type="entry name" value="AA_ABC_Transporter_Permease"/>
</dbReference>
<keyword evidence="6 8" id="KW-1133">Transmembrane helix</keyword>
<feature type="transmembrane region" description="Helical" evidence="8">
    <location>
        <begin position="69"/>
        <end position="86"/>
    </location>
</feature>
<reference evidence="10 11" key="1">
    <citation type="submission" date="2019-07" db="EMBL/GenBank/DDBJ databases">
        <title>Genomic Encyclopedia of Type Strains, Phase I: the one thousand microbial genomes (KMG-I) project.</title>
        <authorList>
            <person name="Kyrpides N."/>
        </authorList>
    </citation>
    <scope>NUCLEOTIDE SEQUENCE [LARGE SCALE GENOMIC DNA]</scope>
    <source>
        <strain evidence="10 11">DSM 13558</strain>
    </source>
</reference>
<keyword evidence="7 8" id="KW-0472">Membrane</keyword>
<proteinExistence type="inferred from homology"/>
<dbReference type="Pfam" id="PF00528">
    <property type="entry name" value="BPD_transp_1"/>
    <property type="match status" value="1"/>
</dbReference>
<comment type="similarity">
    <text evidence="2">Belongs to the binding-protein-dependent transport system permease family. CysTW subfamily.</text>
</comment>
<evidence type="ECO:0000256" key="1">
    <source>
        <dbReference type="ARBA" id="ARBA00004651"/>
    </source>
</evidence>
<organism evidence="10 11">
    <name type="scientific">Sedimentibacter saalensis</name>
    <dbReference type="NCBI Taxonomy" id="130788"/>
    <lineage>
        <taxon>Bacteria</taxon>
        <taxon>Bacillati</taxon>
        <taxon>Bacillota</taxon>
        <taxon>Tissierellia</taxon>
        <taxon>Sedimentibacter</taxon>
    </lineage>
</organism>
<dbReference type="GO" id="GO:0005886">
    <property type="term" value="C:plasma membrane"/>
    <property type="evidence" value="ECO:0007669"/>
    <property type="project" value="UniProtKB-SubCell"/>
</dbReference>
<protein>
    <submittedName>
        <fullName evidence="10">D-methionine transport system permease protein</fullName>
    </submittedName>
</protein>
<dbReference type="PANTHER" id="PTHR30450:SF1">
    <property type="entry name" value="D-METHIONINE TRANSPORT SYSTEM PERMEASE PROTEIN METI-RELATED"/>
    <property type="match status" value="1"/>
</dbReference>
<dbReference type="PROSITE" id="PS50928">
    <property type="entry name" value="ABC_TM1"/>
    <property type="match status" value="1"/>
</dbReference>
<evidence type="ECO:0000256" key="4">
    <source>
        <dbReference type="ARBA" id="ARBA00022475"/>
    </source>
</evidence>
<feature type="domain" description="ABC transmembrane type-1" evidence="9">
    <location>
        <begin position="23"/>
        <end position="217"/>
    </location>
</feature>
<feature type="transmembrane region" description="Helical" evidence="8">
    <location>
        <begin position="156"/>
        <end position="178"/>
    </location>
</feature>
<dbReference type="Proteomes" id="UP000315343">
    <property type="component" value="Unassembled WGS sequence"/>
</dbReference>
<evidence type="ECO:0000259" key="9">
    <source>
        <dbReference type="PROSITE" id="PS50928"/>
    </source>
</evidence>
<evidence type="ECO:0000313" key="11">
    <source>
        <dbReference type="Proteomes" id="UP000315343"/>
    </source>
</evidence>
<keyword evidence="3 8" id="KW-0813">Transport</keyword>
<dbReference type="AlphaFoldDB" id="A0A562J7Z2"/>
<dbReference type="EMBL" id="VLKH01000007">
    <property type="protein sequence ID" value="TWH79075.1"/>
    <property type="molecule type" value="Genomic_DNA"/>
</dbReference>
<dbReference type="CDD" id="cd06261">
    <property type="entry name" value="TM_PBP2"/>
    <property type="match status" value="1"/>
</dbReference>
<keyword evidence="5 8" id="KW-0812">Transmembrane</keyword>
<dbReference type="RefSeq" id="WP_145084371.1">
    <property type="nucleotide sequence ID" value="NZ_JBCFAR010000003.1"/>
</dbReference>
<evidence type="ECO:0000256" key="6">
    <source>
        <dbReference type="ARBA" id="ARBA00022989"/>
    </source>
</evidence>
<evidence type="ECO:0000256" key="3">
    <source>
        <dbReference type="ARBA" id="ARBA00022448"/>
    </source>
</evidence>
<feature type="transmembrane region" description="Helical" evidence="8">
    <location>
        <begin position="27"/>
        <end position="48"/>
    </location>
</feature>
<dbReference type="InterPro" id="IPR035906">
    <property type="entry name" value="MetI-like_sf"/>
</dbReference>
<dbReference type="SUPFAM" id="SSF161098">
    <property type="entry name" value="MetI-like"/>
    <property type="match status" value="1"/>
</dbReference>
<evidence type="ECO:0000256" key="8">
    <source>
        <dbReference type="RuleBase" id="RU363032"/>
    </source>
</evidence>
<dbReference type="GO" id="GO:0048473">
    <property type="term" value="P:D-methionine transmembrane transport"/>
    <property type="evidence" value="ECO:0007669"/>
    <property type="project" value="TreeGrafter"/>
</dbReference>
<keyword evidence="11" id="KW-1185">Reference proteome</keyword>
<dbReference type="FunFam" id="1.10.3720.10:FF:000002">
    <property type="entry name" value="D-methionine ABC transporter permease MetI"/>
    <property type="match status" value="1"/>
</dbReference>
<evidence type="ECO:0000256" key="5">
    <source>
        <dbReference type="ARBA" id="ARBA00022692"/>
    </source>
</evidence>
<evidence type="ECO:0000256" key="7">
    <source>
        <dbReference type="ARBA" id="ARBA00023136"/>
    </source>
</evidence>
<keyword evidence="4" id="KW-1003">Cell membrane</keyword>
<name>A0A562J7Z2_9FIRM</name>
<comment type="subcellular location">
    <subcellularLocation>
        <location evidence="1 8">Cell membrane</location>
        <topology evidence="1 8">Multi-pass membrane protein</topology>
    </subcellularLocation>
</comment>
<dbReference type="OrthoDB" id="9793490at2"/>
<comment type="caution">
    <text evidence="10">The sequence shown here is derived from an EMBL/GenBank/DDBJ whole genome shotgun (WGS) entry which is preliminary data.</text>
</comment>
<evidence type="ECO:0000256" key="2">
    <source>
        <dbReference type="ARBA" id="ARBA00007069"/>
    </source>
</evidence>
<dbReference type="Gene3D" id="1.10.3720.10">
    <property type="entry name" value="MetI-like"/>
    <property type="match status" value="1"/>
</dbReference>